<reference evidence="2" key="1">
    <citation type="submission" date="2020-07" db="EMBL/GenBank/DDBJ databases">
        <title>Genome sequence and genetic diversity analysis of an under-domesticated orphan crop, white fonio (Digitaria exilis).</title>
        <authorList>
            <person name="Bennetzen J.L."/>
            <person name="Chen S."/>
            <person name="Ma X."/>
            <person name="Wang X."/>
            <person name="Yssel A.E.J."/>
            <person name="Chaluvadi S.R."/>
            <person name="Johnson M."/>
            <person name="Gangashetty P."/>
            <person name="Hamidou F."/>
            <person name="Sanogo M.D."/>
            <person name="Zwaenepoel A."/>
            <person name="Wallace J."/>
            <person name="Van De Peer Y."/>
            <person name="Van Deynze A."/>
        </authorList>
    </citation>
    <scope>NUCLEOTIDE SEQUENCE</scope>
    <source>
        <tissue evidence="2">Leaves</tissue>
    </source>
</reference>
<accession>A0A835DTF1</accession>
<dbReference type="PANTHER" id="PTHR36480:SF10">
    <property type="entry name" value="LATE EMBRYOGENESIS ABUNDANT PROTEIN LEA-2 SUBGROUP DOMAIN-CONTAINING PROTEIN"/>
    <property type="match status" value="1"/>
</dbReference>
<gene>
    <name evidence="2" type="ORF">HU200_066898</name>
</gene>
<keyword evidence="1" id="KW-0812">Transmembrane</keyword>
<keyword evidence="1" id="KW-1133">Transmembrane helix</keyword>
<dbReference type="Proteomes" id="UP000636709">
    <property type="component" value="Unassembled WGS sequence"/>
</dbReference>
<protein>
    <submittedName>
        <fullName evidence="2">Uncharacterized protein</fullName>
    </submittedName>
</protein>
<sequence length="282" mass="30726">MSDIKYIIAGEDGENTRFPCLAMVRYAMAAAVSLLAVGVIVLVIHAVFRSEDVHLSVNNGYIGADRLWDRTPVLSPHEQLGNIGATNNIKASAVVVHSKAPADVSETQLKHESTIDDDVGSSSIEPLPKECFLGCNSGDGETTTQYTLKKASTSNLRVILIASNPSGRTKIDCGDTTVSLIDMSSPYKPIGEPLKLENFTVPPQTTITMQKRLKITDTTYIWDNYAGELRFSVRLQVSSTVTSYPLGKTHIKQQKYTCQPVTVGLVDVEDIFATDRVDCRAS</sequence>
<evidence type="ECO:0000313" key="2">
    <source>
        <dbReference type="EMBL" id="KAF8643378.1"/>
    </source>
</evidence>
<name>A0A835DTF1_9POAL</name>
<keyword evidence="1" id="KW-0472">Membrane</keyword>
<dbReference type="AlphaFoldDB" id="A0A835DTF1"/>
<dbReference type="PANTHER" id="PTHR36480">
    <property type="entry name" value="OS06G0118900 PROTEIN-RELATED"/>
    <property type="match status" value="1"/>
</dbReference>
<evidence type="ECO:0000313" key="3">
    <source>
        <dbReference type="Proteomes" id="UP000636709"/>
    </source>
</evidence>
<comment type="caution">
    <text evidence="2">The sequence shown here is derived from an EMBL/GenBank/DDBJ whole genome shotgun (WGS) entry which is preliminary data.</text>
</comment>
<evidence type="ECO:0000256" key="1">
    <source>
        <dbReference type="SAM" id="Phobius"/>
    </source>
</evidence>
<dbReference type="EMBL" id="JACEFO010003192">
    <property type="protein sequence ID" value="KAF8643378.1"/>
    <property type="molecule type" value="Genomic_DNA"/>
</dbReference>
<feature type="transmembrane region" description="Helical" evidence="1">
    <location>
        <begin position="26"/>
        <end position="48"/>
    </location>
</feature>
<proteinExistence type="predicted"/>
<organism evidence="2 3">
    <name type="scientific">Digitaria exilis</name>
    <dbReference type="NCBI Taxonomy" id="1010633"/>
    <lineage>
        <taxon>Eukaryota</taxon>
        <taxon>Viridiplantae</taxon>
        <taxon>Streptophyta</taxon>
        <taxon>Embryophyta</taxon>
        <taxon>Tracheophyta</taxon>
        <taxon>Spermatophyta</taxon>
        <taxon>Magnoliopsida</taxon>
        <taxon>Liliopsida</taxon>
        <taxon>Poales</taxon>
        <taxon>Poaceae</taxon>
        <taxon>PACMAD clade</taxon>
        <taxon>Panicoideae</taxon>
        <taxon>Panicodae</taxon>
        <taxon>Paniceae</taxon>
        <taxon>Anthephorinae</taxon>
        <taxon>Digitaria</taxon>
    </lineage>
</organism>
<keyword evidence="3" id="KW-1185">Reference proteome</keyword>
<dbReference type="OrthoDB" id="670301at2759"/>